<dbReference type="Gene3D" id="2.60.120.200">
    <property type="match status" value="1"/>
</dbReference>
<dbReference type="Proteomes" id="UP001596023">
    <property type="component" value="Unassembled WGS sequence"/>
</dbReference>
<accession>A0ABV9KWD0</accession>
<dbReference type="RefSeq" id="WP_379996919.1">
    <property type="nucleotide sequence ID" value="NZ_JBHSGN010000076.1"/>
</dbReference>
<proteinExistence type="predicted"/>
<gene>
    <name evidence="2" type="ORF">ACFO6W_12585</name>
</gene>
<comment type="caution">
    <text evidence="2">The sequence shown here is derived from an EMBL/GenBank/DDBJ whole genome shotgun (WGS) entry which is preliminary data.</text>
</comment>
<keyword evidence="1" id="KW-0812">Transmembrane</keyword>
<dbReference type="Gene3D" id="2.120.10.80">
    <property type="entry name" value="Kelch-type beta propeller"/>
    <property type="match status" value="1"/>
</dbReference>
<protein>
    <recommendedName>
        <fullName evidence="4">Galactose oxidase</fullName>
    </recommendedName>
</protein>
<keyword evidence="1" id="KW-0472">Membrane</keyword>
<evidence type="ECO:0008006" key="4">
    <source>
        <dbReference type="Google" id="ProtNLM"/>
    </source>
</evidence>
<dbReference type="InterPro" id="IPR051677">
    <property type="entry name" value="AfsR-DnrI-RedD_regulator"/>
</dbReference>
<dbReference type="InterPro" id="IPR015915">
    <property type="entry name" value="Kelch-typ_b-propeller"/>
</dbReference>
<feature type="transmembrane region" description="Helical" evidence="1">
    <location>
        <begin position="560"/>
        <end position="580"/>
    </location>
</feature>
<evidence type="ECO:0000256" key="1">
    <source>
        <dbReference type="SAM" id="Phobius"/>
    </source>
</evidence>
<dbReference type="PANTHER" id="PTHR35807">
    <property type="entry name" value="TRANSCRIPTIONAL REGULATOR REDD-RELATED"/>
    <property type="match status" value="1"/>
</dbReference>
<organism evidence="2 3">
    <name type="scientific">Dysgonomonas termitidis</name>
    <dbReference type="NCBI Taxonomy" id="1516126"/>
    <lineage>
        <taxon>Bacteria</taxon>
        <taxon>Pseudomonadati</taxon>
        <taxon>Bacteroidota</taxon>
        <taxon>Bacteroidia</taxon>
        <taxon>Bacteroidales</taxon>
        <taxon>Dysgonomonadaceae</taxon>
        <taxon>Dysgonomonas</taxon>
    </lineage>
</organism>
<dbReference type="SUPFAM" id="SSF50965">
    <property type="entry name" value="Galactose oxidase, central domain"/>
    <property type="match status" value="1"/>
</dbReference>
<keyword evidence="1" id="KW-1133">Transmembrane helix</keyword>
<evidence type="ECO:0000313" key="3">
    <source>
        <dbReference type="Proteomes" id="UP001596023"/>
    </source>
</evidence>
<dbReference type="PANTHER" id="PTHR35807:SF1">
    <property type="entry name" value="TRANSCRIPTIONAL REGULATOR REDD"/>
    <property type="match status" value="1"/>
</dbReference>
<evidence type="ECO:0000313" key="2">
    <source>
        <dbReference type="EMBL" id="MFC4674532.1"/>
    </source>
</evidence>
<dbReference type="EMBL" id="JBHSGN010000076">
    <property type="protein sequence ID" value="MFC4674532.1"/>
    <property type="molecule type" value="Genomic_DNA"/>
</dbReference>
<reference evidence="3" key="1">
    <citation type="journal article" date="2019" name="Int. J. Syst. Evol. Microbiol.">
        <title>The Global Catalogue of Microorganisms (GCM) 10K type strain sequencing project: providing services to taxonomists for standard genome sequencing and annotation.</title>
        <authorList>
            <consortium name="The Broad Institute Genomics Platform"/>
            <consortium name="The Broad Institute Genome Sequencing Center for Infectious Disease"/>
            <person name="Wu L."/>
            <person name="Ma J."/>
        </authorList>
    </citation>
    <scope>NUCLEOTIDE SEQUENCE [LARGE SCALE GENOMIC DNA]</scope>
    <source>
        <strain evidence="3">CCUG 66188</strain>
    </source>
</reference>
<sequence length="859" mass="98373">MKISILFVFIFSSFLTIISQSKDMDKDLSYGLNFKSHEVNKDDRTSLDLLPDAFLKLSKGYTLGFDLKLTNSNHTYGYIFRIIANDTTSLDMTSYLGNNRINLILNGIHNTKASSEYKYERKRLEDKWVKVKIEVRTGSVTFSIDGDEIQIDTPDNPSGISIIEKIYFGANRHKFFYTSDVPPMSVKDIVIKDEKGKIIRRWDMGRHDTGVVYDETNGYRATVSNGIWEIDRHTNWNKDMSLITKNYNPQIATDSINNRVFVATNDSLYIMHLKNKSVQRIKVNSGRPFQGASSYLIYDYKADRLISYSISQPELILYDFGSDTWSGSPVDMSLYIQHHNRFIDPYTNQLVIFGGYGLYRYSAALSTYNPGTREWESNDLIGQLTPRYLSSMGYLGDGQILVFGGYGSKTGLQEASSYNIYDLQLIDTRNKTTEELGMLTRMQEPYVFGNSMIINVAENKFYTLANRSDVYKSSIRLMEVNMDDFSYRFLSDSIPYNFQDTESFCDMFRYKNSGIYAVILQRTEEGAFEIGIYSLLYPPLSQPDILPVYNAGGAFSNSPVTYIVIGLLAVVVLLIISLIMRFGYNKQNIHPEAVGNRDSFPEQLQVQPAHYYKDKKQSTISLLGGFQIFDRKGNDITGYFTPVIRQMFLMCLLEYIATGKGITSERLDEQFWFDMDKNKATNNRNVNIRKLRLLLQETGDVAFQKDNSYWHVSIGKDTFCDYVTVMNLLHEISGSDRMNKATVEKIIDIASAGLLLPNIDKRWADKYQSGYSDLLINNLLKAAKSMGIKDDFRLLVKLADVILIHDSIDEDSVQIKCRSLYKLGQKGLSKQCYDKFCLDYKSILNEEPQLKYDSIILSE</sequence>
<keyword evidence="3" id="KW-1185">Reference proteome</keyword>
<dbReference type="InterPro" id="IPR011043">
    <property type="entry name" value="Gal_Oxase/kelch_b-propeller"/>
</dbReference>
<name>A0ABV9KWD0_9BACT</name>
<dbReference type="InterPro" id="IPR013320">
    <property type="entry name" value="ConA-like_dom_sf"/>
</dbReference>
<dbReference type="SUPFAM" id="SSF49899">
    <property type="entry name" value="Concanavalin A-like lectins/glucanases"/>
    <property type="match status" value="1"/>
</dbReference>